<feature type="transmembrane region" description="Helical" evidence="1">
    <location>
        <begin position="12"/>
        <end position="35"/>
    </location>
</feature>
<protein>
    <submittedName>
        <fullName evidence="2">Tat pathway signal sequence domain protein</fullName>
    </submittedName>
</protein>
<organism evidence="2 3">
    <name type="scientific">Rothia dentocariosa (strain ATCC 17931 / CDC X599 / XDIA)</name>
    <dbReference type="NCBI Taxonomy" id="762948"/>
    <lineage>
        <taxon>Bacteria</taxon>
        <taxon>Bacillati</taxon>
        <taxon>Actinomycetota</taxon>
        <taxon>Actinomycetes</taxon>
        <taxon>Micrococcales</taxon>
        <taxon>Micrococcaceae</taxon>
        <taxon>Rothia</taxon>
    </lineage>
</organism>
<sequence>MNTTSSGLSRRTLLRTAAIGVPAAGAVALGANLVMAPAANAIATDGYWGAETTKALQNMLNKLYPEANLVVDGVVNSQPSSFQPRCPGITGGWEWVADDKAEGSPTMEKLSGWLFLQSGLPTGPTKVLADTVLYSLFSRYNLSKGGDEYRLDAPSEAIRGLQNEINLTLREKPA</sequence>
<evidence type="ECO:0000256" key="1">
    <source>
        <dbReference type="SAM" id="Phobius"/>
    </source>
</evidence>
<gene>
    <name evidence="2" type="ordered locus">HMPREF0733_10988</name>
</gene>
<dbReference type="InterPro" id="IPR006311">
    <property type="entry name" value="TAT_signal"/>
</dbReference>
<dbReference type="HOGENOM" id="CLU_135638_0_0_11"/>
<accession>E3H3I3</accession>
<dbReference type="PROSITE" id="PS51318">
    <property type="entry name" value="TAT"/>
    <property type="match status" value="1"/>
</dbReference>
<reference evidence="3" key="1">
    <citation type="submission" date="2010-10" db="EMBL/GenBank/DDBJ databases">
        <title>The complete genome of Rothia dentocariosa ATCC 17931.</title>
        <authorList>
            <person name="Muzny D."/>
            <person name="Qin X."/>
            <person name="Buhay C."/>
            <person name="Dugan-Rocha S."/>
            <person name="Ding Y."/>
            <person name="Chen G."/>
            <person name="Hawes A."/>
            <person name="Holder M."/>
            <person name="Jhangiani S."/>
            <person name="Johnson A."/>
            <person name="Khan Z."/>
            <person name="Li Z."/>
            <person name="Liu W."/>
            <person name="Liu X."/>
            <person name="Perez L."/>
            <person name="Shen H."/>
            <person name="Wang Q."/>
            <person name="Watt J."/>
            <person name="Xi L."/>
            <person name="Xin Y."/>
            <person name="Zhou J."/>
            <person name="Deng J."/>
            <person name="Jiang H."/>
            <person name="Liu Y."/>
            <person name="Qu J."/>
            <person name="Song X.-Z."/>
            <person name="Zhang L."/>
            <person name="Villasana D."/>
            <person name="Johnson A."/>
            <person name="Liu J."/>
            <person name="Liyanage D."/>
            <person name="Lorensuhewa L."/>
            <person name="Robinson T."/>
            <person name="Song A."/>
            <person name="Song B.-B."/>
            <person name="Dinh H."/>
            <person name="Thornton R."/>
            <person name="Coyle M."/>
            <person name="Francisco L."/>
            <person name="Jackson L."/>
            <person name="Javaid M."/>
            <person name="Korchina V."/>
            <person name="Kovar C."/>
            <person name="Mata R."/>
            <person name="Mathew T."/>
            <person name="Ngo R."/>
            <person name="Nguyen L."/>
            <person name="Nguyen N."/>
            <person name="Okwuonu G."/>
            <person name="Ongeri F."/>
            <person name="Pham C."/>
            <person name="Simmons D."/>
            <person name="Wilczek-Boney K."/>
            <person name="Hale W."/>
            <person name="Jakkamsetti A."/>
            <person name="Pham P."/>
            <person name="Ruth R."/>
            <person name="San Lucas F."/>
            <person name="Warren J."/>
            <person name="Zhang J."/>
            <person name="Zhao Z."/>
            <person name="Zhou C."/>
            <person name="Zhu D."/>
            <person name="Lee S."/>
            <person name="Bess C."/>
            <person name="Blankenburg K."/>
            <person name="Forbes L."/>
            <person name="Fu Q."/>
            <person name="Gubbala S."/>
            <person name="Hirani K."/>
            <person name="Jayaseelan J.C."/>
            <person name="Lara F."/>
            <person name="Munidasa M."/>
            <person name="Palculict T."/>
            <person name="Patil S."/>
            <person name="Pu L.-L."/>
            <person name="Saada N."/>
            <person name="Tang L."/>
            <person name="Weissenberger G."/>
            <person name="Zhu Y."/>
            <person name="Hemphill L."/>
            <person name="Shang Y."/>
            <person name="Youmans B."/>
            <person name="Ayvaz T."/>
            <person name="Ross M."/>
            <person name="Santibanez J."/>
            <person name="Aqrawi P."/>
            <person name="Gross S."/>
            <person name="Joshi V."/>
            <person name="Fowler G."/>
            <person name="Nazareth L."/>
            <person name="Reid J."/>
            <person name="Worley K."/>
            <person name="Petrosino J."/>
            <person name="Highlander S."/>
            <person name="Gibbs R."/>
        </authorList>
    </citation>
    <scope>NUCLEOTIDE SEQUENCE [LARGE SCALE GENOMIC DNA]</scope>
    <source>
        <strain evidence="3">ATCC 17931 / CDC X599 / XDIA</strain>
    </source>
</reference>
<name>E3H3I3_ROTDC</name>
<keyword evidence="1" id="KW-1133">Transmembrane helix</keyword>
<keyword evidence="1" id="KW-0812">Transmembrane</keyword>
<keyword evidence="1" id="KW-0472">Membrane</keyword>
<dbReference type="EMBL" id="CP002280">
    <property type="protein sequence ID" value="ADP40445.1"/>
    <property type="molecule type" value="Genomic_DNA"/>
</dbReference>
<proteinExistence type="predicted"/>
<dbReference type="eggNOG" id="COG3409">
    <property type="taxonomic scope" value="Bacteria"/>
</dbReference>
<dbReference type="AlphaFoldDB" id="E3H3I3"/>
<dbReference type="KEGG" id="rdn:HMPREF0733_10988"/>
<dbReference type="GeneID" id="29744096"/>
<dbReference type="RefSeq" id="WP_013398223.1">
    <property type="nucleotide sequence ID" value="NC_014643.1"/>
</dbReference>
<evidence type="ECO:0000313" key="2">
    <source>
        <dbReference type="EMBL" id="ADP40445.1"/>
    </source>
</evidence>
<dbReference type="Proteomes" id="UP000000387">
    <property type="component" value="Chromosome"/>
</dbReference>
<evidence type="ECO:0000313" key="3">
    <source>
        <dbReference type="Proteomes" id="UP000000387"/>
    </source>
</evidence>